<sequence length="67" mass="7622">MACWVWIATYALITVAILAWHDDLRLEALDEFSSNFKSLVDELALYFEPVGFPIELVARLCMGKLTT</sequence>
<name>A0A2A4J5V3_HELVI</name>
<organism evidence="1">
    <name type="scientific">Heliothis virescens</name>
    <name type="common">Tobacco budworm moth</name>
    <dbReference type="NCBI Taxonomy" id="7102"/>
    <lineage>
        <taxon>Eukaryota</taxon>
        <taxon>Metazoa</taxon>
        <taxon>Ecdysozoa</taxon>
        <taxon>Arthropoda</taxon>
        <taxon>Hexapoda</taxon>
        <taxon>Insecta</taxon>
        <taxon>Pterygota</taxon>
        <taxon>Neoptera</taxon>
        <taxon>Endopterygota</taxon>
        <taxon>Lepidoptera</taxon>
        <taxon>Glossata</taxon>
        <taxon>Ditrysia</taxon>
        <taxon>Noctuoidea</taxon>
        <taxon>Noctuidae</taxon>
        <taxon>Heliothinae</taxon>
        <taxon>Heliothis</taxon>
    </lineage>
</organism>
<comment type="caution">
    <text evidence="1">The sequence shown here is derived from an EMBL/GenBank/DDBJ whole genome shotgun (WGS) entry which is preliminary data.</text>
</comment>
<reference evidence="1" key="1">
    <citation type="submission" date="2017-09" db="EMBL/GenBank/DDBJ databases">
        <title>Contemporary evolution of a Lepidopteran species, Heliothis virescens, in response to modern agricultural practices.</title>
        <authorList>
            <person name="Fritz M.L."/>
            <person name="Deyonke A.M."/>
            <person name="Papanicolaou A."/>
            <person name="Micinski S."/>
            <person name="Westbrook J."/>
            <person name="Gould F."/>
        </authorList>
    </citation>
    <scope>NUCLEOTIDE SEQUENCE [LARGE SCALE GENOMIC DNA]</scope>
    <source>
        <strain evidence="1">HvINT-</strain>
        <tissue evidence="1">Whole body</tissue>
    </source>
</reference>
<accession>A0A2A4J5V3</accession>
<evidence type="ECO:0000313" key="1">
    <source>
        <dbReference type="EMBL" id="PCG67465.1"/>
    </source>
</evidence>
<dbReference type="EMBL" id="NWSH01002833">
    <property type="protein sequence ID" value="PCG67465.1"/>
    <property type="molecule type" value="Genomic_DNA"/>
</dbReference>
<proteinExistence type="predicted"/>
<protein>
    <submittedName>
        <fullName evidence="1">Uncharacterized protein</fullName>
    </submittedName>
</protein>
<gene>
    <name evidence="1" type="ORF">B5V51_6371</name>
</gene>
<dbReference type="AlphaFoldDB" id="A0A2A4J5V3"/>